<evidence type="ECO:0000313" key="1">
    <source>
        <dbReference type="EMBL" id="ANK62258.1"/>
    </source>
</evidence>
<evidence type="ECO:0000313" key="2">
    <source>
        <dbReference type="Proteomes" id="UP000078582"/>
    </source>
</evidence>
<dbReference type="AlphaFoldDB" id="A0A192H1V4"/>
<organism evidence="1 2">
    <name type="scientific">Loigolactobacillus backii</name>
    <dbReference type="NCBI Taxonomy" id="375175"/>
    <lineage>
        <taxon>Bacteria</taxon>
        <taxon>Bacillati</taxon>
        <taxon>Bacillota</taxon>
        <taxon>Bacilli</taxon>
        <taxon>Lactobacillales</taxon>
        <taxon>Lactobacillaceae</taxon>
        <taxon>Loigolactobacillus</taxon>
    </lineage>
</organism>
<sequence>MNLIWRNFFCQKDIFLKSLTTGAKLVGVWKGAQILLHKQLLAKITHRKWNSIKAVVPTQLCPN</sequence>
<keyword evidence="2" id="KW-1185">Reference proteome</keyword>
<name>A0A192H1V4_9LACO</name>
<proteinExistence type="predicted"/>
<reference evidence="1 2" key="1">
    <citation type="submission" date="2016-03" db="EMBL/GenBank/DDBJ databases">
        <title>Pediococcus and Lactobacillus from brewery environment - whole genome sequencing and assembly.</title>
        <authorList>
            <person name="Behr J."/>
            <person name="Geissler A.J."/>
            <person name="Vogel R.F."/>
        </authorList>
    </citation>
    <scope>NUCLEOTIDE SEQUENCE [LARGE SCALE GENOMIC DNA]</scope>
    <source>
        <strain evidence="1 2">TMW 1.1989</strain>
    </source>
</reference>
<dbReference type="KEGG" id="lbt:AYR52_08600"/>
<dbReference type="EMBL" id="CP014873">
    <property type="protein sequence ID" value="ANK62258.1"/>
    <property type="molecule type" value="Genomic_DNA"/>
</dbReference>
<gene>
    <name evidence="1" type="ORF">AYR53_05395</name>
</gene>
<protein>
    <submittedName>
        <fullName evidence="1">Uncharacterized protein</fullName>
    </submittedName>
</protein>
<accession>A0A192H1V4</accession>
<dbReference type="Proteomes" id="UP000078582">
    <property type="component" value="Chromosome"/>
</dbReference>